<keyword evidence="2 5" id="KW-0812">Transmembrane</keyword>
<dbReference type="InterPro" id="IPR020846">
    <property type="entry name" value="MFS_dom"/>
</dbReference>
<protein>
    <submittedName>
        <fullName evidence="7">MFS transporter</fullName>
    </submittedName>
</protein>
<feature type="transmembrane region" description="Helical" evidence="5">
    <location>
        <begin position="101"/>
        <end position="125"/>
    </location>
</feature>
<comment type="subcellular location">
    <subcellularLocation>
        <location evidence="1">Endomembrane system</location>
        <topology evidence="1">Multi-pass membrane protein</topology>
    </subcellularLocation>
</comment>
<feature type="domain" description="Major facilitator superfamily (MFS) profile" evidence="6">
    <location>
        <begin position="29"/>
        <end position="477"/>
    </location>
</feature>
<feature type="transmembrane region" description="Helical" evidence="5">
    <location>
        <begin position="131"/>
        <end position="154"/>
    </location>
</feature>
<organism evidence="7 8">
    <name type="scientific">Bdellovibrio svalbardensis</name>
    <dbReference type="NCBI Taxonomy" id="2972972"/>
    <lineage>
        <taxon>Bacteria</taxon>
        <taxon>Pseudomonadati</taxon>
        <taxon>Bdellovibrionota</taxon>
        <taxon>Bdellovibrionia</taxon>
        <taxon>Bdellovibrionales</taxon>
        <taxon>Pseudobdellovibrionaceae</taxon>
        <taxon>Bdellovibrio</taxon>
    </lineage>
</organism>
<feature type="transmembrane region" description="Helical" evidence="5">
    <location>
        <begin position="281"/>
        <end position="300"/>
    </location>
</feature>
<keyword evidence="3 5" id="KW-1133">Transmembrane helix</keyword>
<reference evidence="7" key="1">
    <citation type="submission" date="2022-08" db="EMBL/GenBank/DDBJ databases">
        <title>Novel Bdellovibrio Species Isolated from Svalbard: Designation Bdellovibrio svalbardensis.</title>
        <authorList>
            <person name="Mitchell R.J."/>
            <person name="Choi S.Y."/>
        </authorList>
    </citation>
    <scope>NUCLEOTIDE SEQUENCE</scope>
    <source>
        <strain evidence="7">PAP01</strain>
    </source>
</reference>
<feature type="transmembrane region" description="Helical" evidence="5">
    <location>
        <begin position="388"/>
        <end position="407"/>
    </location>
</feature>
<evidence type="ECO:0000259" key="6">
    <source>
        <dbReference type="PROSITE" id="PS50850"/>
    </source>
</evidence>
<comment type="caution">
    <text evidence="7">The sequence shown here is derived from an EMBL/GenBank/DDBJ whole genome shotgun (WGS) entry which is preliminary data.</text>
</comment>
<dbReference type="PANTHER" id="PTHR43826:SF7">
    <property type="entry name" value="PROTEIN UHPC, PUTATIVE-RELATED"/>
    <property type="match status" value="1"/>
</dbReference>
<feature type="transmembrane region" description="Helical" evidence="5">
    <location>
        <begin position="453"/>
        <end position="473"/>
    </location>
</feature>
<dbReference type="InterPro" id="IPR000849">
    <property type="entry name" value="Sugar_P_transporter"/>
</dbReference>
<dbReference type="Pfam" id="PF07690">
    <property type="entry name" value="MFS_1"/>
    <property type="match status" value="1"/>
</dbReference>
<evidence type="ECO:0000313" key="8">
    <source>
        <dbReference type="Proteomes" id="UP001152321"/>
    </source>
</evidence>
<feature type="transmembrane region" description="Helical" evidence="5">
    <location>
        <begin position="34"/>
        <end position="50"/>
    </location>
</feature>
<evidence type="ECO:0000256" key="2">
    <source>
        <dbReference type="ARBA" id="ARBA00022692"/>
    </source>
</evidence>
<dbReference type="Proteomes" id="UP001152321">
    <property type="component" value="Unassembled WGS sequence"/>
</dbReference>
<dbReference type="PIRSF" id="PIRSF002808">
    <property type="entry name" value="Hexose_phosphate_transp"/>
    <property type="match status" value="1"/>
</dbReference>
<feature type="transmembrane region" description="Helical" evidence="5">
    <location>
        <begin position="5"/>
        <end position="22"/>
    </location>
</feature>
<name>A0ABT6DIQ1_9BACT</name>
<proteinExistence type="predicted"/>
<dbReference type="Gene3D" id="1.20.1250.20">
    <property type="entry name" value="MFS general substrate transporter like domains"/>
    <property type="match status" value="2"/>
</dbReference>
<dbReference type="RefSeq" id="WP_277577878.1">
    <property type="nucleotide sequence ID" value="NZ_JANRMI010000002.1"/>
</dbReference>
<evidence type="ECO:0000313" key="7">
    <source>
        <dbReference type="EMBL" id="MDG0816399.1"/>
    </source>
</evidence>
<accession>A0ABT6DIQ1</accession>
<keyword evidence="8" id="KW-1185">Reference proteome</keyword>
<feature type="transmembrane region" description="Helical" evidence="5">
    <location>
        <begin position="70"/>
        <end position="89"/>
    </location>
</feature>
<evidence type="ECO:0000256" key="5">
    <source>
        <dbReference type="SAM" id="Phobius"/>
    </source>
</evidence>
<dbReference type="SUPFAM" id="SSF103473">
    <property type="entry name" value="MFS general substrate transporter"/>
    <property type="match status" value="1"/>
</dbReference>
<feature type="transmembrane region" description="Helical" evidence="5">
    <location>
        <begin position="166"/>
        <end position="185"/>
    </location>
</feature>
<feature type="transmembrane region" description="Helical" evidence="5">
    <location>
        <begin position="222"/>
        <end position="240"/>
    </location>
</feature>
<evidence type="ECO:0000256" key="3">
    <source>
        <dbReference type="ARBA" id="ARBA00022989"/>
    </source>
</evidence>
<gene>
    <name evidence="7" type="ORF">NWE73_08495</name>
</gene>
<evidence type="ECO:0000256" key="1">
    <source>
        <dbReference type="ARBA" id="ARBA00004127"/>
    </source>
</evidence>
<feature type="transmembrane region" description="Helical" evidence="5">
    <location>
        <begin position="364"/>
        <end position="382"/>
    </location>
</feature>
<dbReference type="EMBL" id="JANRMI010000002">
    <property type="protein sequence ID" value="MDG0816399.1"/>
    <property type="molecule type" value="Genomic_DNA"/>
</dbReference>
<dbReference type="InterPro" id="IPR036259">
    <property type="entry name" value="MFS_trans_sf"/>
</dbReference>
<sequence>MAMFLVSLCLVAVIILYFVNNPLNHSRKFMIRRFVNWFPLGMSYAFLYMGRYNLNVAKNAMGDMMTKEQFGLIFAAGTITYGLSFLLNGPIVDKIGGKKGIIIATLGAAIMNLCMGGATYLYLMGRLKTNMVVLFSILFALNMFFQSYGAVSIIKVKAYWFHVRERGVFGAIFGTLISFGVYFAFDWGQAIVEASKLHPTDTSWFTRTIQHLFAIDTLTTNATWLVFFIPSFLLICWALIDMVLLKDSPKEANFGDFDTADASSGDDENVKITMKLVLKKVFSSPIMYTIALVDFTSGVLRNGIMQWYLVFAHEMKDKDPVYYAGTEFFTKNWGLLLCLTGILGGFLAGMISDRVFQSRRGPPAAINNMVMVILLLVMSFFLLRNPTIVGSVAVLMTLAVIGVHSLMSGTAAADFGGKKMTATASGIVDGCVYLGSGIQSLAIGYLSAKSWQYWPIFLIPFAIAGLILSLRMWNELPEATKKYILKMEQEEAKKQGNAQSAPLADPAT</sequence>
<dbReference type="InterPro" id="IPR011701">
    <property type="entry name" value="MFS"/>
</dbReference>
<evidence type="ECO:0000256" key="4">
    <source>
        <dbReference type="ARBA" id="ARBA00023136"/>
    </source>
</evidence>
<keyword evidence="4 5" id="KW-0472">Membrane</keyword>
<dbReference type="InterPro" id="IPR051337">
    <property type="entry name" value="OPA_Antiporter"/>
</dbReference>
<dbReference type="PROSITE" id="PS50850">
    <property type="entry name" value="MFS"/>
    <property type="match status" value="1"/>
</dbReference>
<dbReference type="PANTHER" id="PTHR43826">
    <property type="entry name" value="GLUCOSE-6-PHOSPHATE EXCHANGER SLC37A4"/>
    <property type="match status" value="1"/>
</dbReference>
<feature type="transmembrane region" description="Helical" evidence="5">
    <location>
        <begin position="333"/>
        <end position="352"/>
    </location>
</feature>